<keyword evidence="3 5" id="KW-1133">Transmembrane helix</keyword>
<evidence type="ECO:0000256" key="1">
    <source>
        <dbReference type="ARBA" id="ARBA00004141"/>
    </source>
</evidence>
<dbReference type="Pfam" id="PF13520">
    <property type="entry name" value="AA_permease_2"/>
    <property type="match status" value="1"/>
</dbReference>
<feature type="transmembrane region" description="Helical" evidence="5">
    <location>
        <begin position="189"/>
        <end position="207"/>
    </location>
</feature>
<evidence type="ECO:0008006" key="8">
    <source>
        <dbReference type="Google" id="ProtNLM"/>
    </source>
</evidence>
<feature type="transmembrane region" description="Helical" evidence="5">
    <location>
        <begin position="92"/>
        <end position="110"/>
    </location>
</feature>
<keyword evidence="4 5" id="KW-0472">Membrane</keyword>
<dbReference type="GO" id="GO:0000821">
    <property type="term" value="P:regulation of arginine metabolic process"/>
    <property type="evidence" value="ECO:0007669"/>
    <property type="project" value="TreeGrafter"/>
</dbReference>
<evidence type="ECO:0000256" key="2">
    <source>
        <dbReference type="ARBA" id="ARBA00022692"/>
    </source>
</evidence>
<dbReference type="InterPro" id="IPR002293">
    <property type="entry name" value="AA/rel_permease1"/>
</dbReference>
<dbReference type="AlphaFoldDB" id="A0AAV7VUS3"/>
<reference evidence="6" key="1">
    <citation type="journal article" date="2022" name="bioRxiv">
        <title>Sequencing and chromosome-scale assembly of the giantPleurodeles waltlgenome.</title>
        <authorList>
            <person name="Brown T."/>
            <person name="Elewa A."/>
            <person name="Iarovenko S."/>
            <person name="Subramanian E."/>
            <person name="Araus A.J."/>
            <person name="Petzold A."/>
            <person name="Susuki M."/>
            <person name="Suzuki K.-i.T."/>
            <person name="Hayashi T."/>
            <person name="Toyoda A."/>
            <person name="Oliveira C."/>
            <person name="Osipova E."/>
            <person name="Leigh N.D."/>
            <person name="Simon A."/>
            <person name="Yun M.H."/>
        </authorList>
    </citation>
    <scope>NUCLEOTIDE SEQUENCE</scope>
    <source>
        <strain evidence="6">20211129_DDA</strain>
        <tissue evidence="6">Liver</tissue>
    </source>
</reference>
<dbReference type="PANTHER" id="PTHR11785">
    <property type="entry name" value="AMINO ACID TRANSPORTER"/>
    <property type="match status" value="1"/>
</dbReference>
<feature type="transmembrane region" description="Helical" evidence="5">
    <location>
        <begin position="117"/>
        <end position="138"/>
    </location>
</feature>
<evidence type="ECO:0000256" key="3">
    <source>
        <dbReference type="ARBA" id="ARBA00022989"/>
    </source>
</evidence>
<evidence type="ECO:0000313" key="6">
    <source>
        <dbReference type="EMBL" id="KAJ1204316.1"/>
    </source>
</evidence>
<gene>
    <name evidence="6" type="ORF">NDU88_008094</name>
</gene>
<comment type="subcellular location">
    <subcellularLocation>
        <location evidence="1">Membrane</location>
        <topology evidence="1">Multi-pass membrane protein</topology>
    </subcellularLocation>
</comment>
<keyword evidence="2 5" id="KW-0812">Transmembrane</keyword>
<evidence type="ECO:0000256" key="4">
    <source>
        <dbReference type="ARBA" id="ARBA00023136"/>
    </source>
</evidence>
<comment type="caution">
    <text evidence="6">The sequence shown here is derived from an EMBL/GenBank/DDBJ whole genome shotgun (WGS) entry which is preliminary data.</text>
</comment>
<dbReference type="GO" id="GO:0015179">
    <property type="term" value="F:L-amino acid transmembrane transporter activity"/>
    <property type="evidence" value="ECO:0007669"/>
    <property type="project" value="TreeGrafter"/>
</dbReference>
<dbReference type="PANTHER" id="PTHR11785:SF517">
    <property type="entry name" value="SI:DKEYP-120H9.1"/>
    <property type="match status" value="1"/>
</dbReference>
<feature type="transmembrane region" description="Helical" evidence="5">
    <location>
        <begin position="63"/>
        <end position="86"/>
    </location>
</feature>
<dbReference type="Proteomes" id="UP001066276">
    <property type="component" value="Chromosome 2_1"/>
</dbReference>
<evidence type="ECO:0000313" key="7">
    <source>
        <dbReference type="Proteomes" id="UP001066276"/>
    </source>
</evidence>
<name>A0AAV7VUS3_PLEWA</name>
<evidence type="ECO:0000256" key="5">
    <source>
        <dbReference type="SAM" id="Phobius"/>
    </source>
</evidence>
<feature type="transmembrane region" description="Helical" evidence="5">
    <location>
        <begin position="158"/>
        <end position="177"/>
    </location>
</feature>
<proteinExistence type="predicted"/>
<keyword evidence="7" id="KW-1185">Reference proteome</keyword>
<dbReference type="EMBL" id="JANPWB010000003">
    <property type="protein sequence ID" value="KAJ1204316.1"/>
    <property type="molecule type" value="Genomic_DNA"/>
</dbReference>
<dbReference type="GO" id="GO:0015174">
    <property type="term" value="F:basic amino acid transmembrane transporter activity"/>
    <property type="evidence" value="ECO:0007669"/>
    <property type="project" value="TreeGrafter"/>
</dbReference>
<accession>A0AAV7VUS3</accession>
<dbReference type="GO" id="GO:0016020">
    <property type="term" value="C:membrane"/>
    <property type="evidence" value="ECO:0007669"/>
    <property type="project" value="UniProtKB-SubCell"/>
</dbReference>
<dbReference type="InterPro" id="IPR050598">
    <property type="entry name" value="AminoAcid_Transporter"/>
</dbReference>
<sequence length="218" mass="24215">MVTGVVKLIQGDTQNFEKPFEGSKLNPGSMALALYSALYSYSGWDALNYVTEEMKNPERNLPLTVIISMPLLTLIYILTNVAYYTVLDAETILGSSAVAVTFADQVLGYAKWFIPLSVAISCCGALNSVVISSSRLIFVGSREGHLPDCLCLVHIYRFTPIPALLFNGGMAIIFLCVKDIYQLIHYFSFSYWLFLGLAVAGQIYLRWTCPDMPRPLKV</sequence>
<protein>
    <recommendedName>
        <fullName evidence="8">Y+L amino acid transporter 2</fullName>
    </recommendedName>
</protein>
<organism evidence="6 7">
    <name type="scientific">Pleurodeles waltl</name>
    <name type="common">Iberian ribbed newt</name>
    <dbReference type="NCBI Taxonomy" id="8319"/>
    <lineage>
        <taxon>Eukaryota</taxon>
        <taxon>Metazoa</taxon>
        <taxon>Chordata</taxon>
        <taxon>Craniata</taxon>
        <taxon>Vertebrata</taxon>
        <taxon>Euteleostomi</taxon>
        <taxon>Amphibia</taxon>
        <taxon>Batrachia</taxon>
        <taxon>Caudata</taxon>
        <taxon>Salamandroidea</taxon>
        <taxon>Salamandridae</taxon>
        <taxon>Pleurodelinae</taxon>
        <taxon>Pleurodeles</taxon>
    </lineage>
</organism>
<dbReference type="Gene3D" id="1.20.1740.10">
    <property type="entry name" value="Amino acid/polyamine transporter I"/>
    <property type="match status" value="1"/>
</dbReference>